<dbReference type="EMBL" id="SJPK01000007">
    <property type="protein sequence ID" value="TWT65353.1"/>
    <property type="molecule type" value="Genomic_DNA"/>
</dbReference>
<gene>
    <name evidence="5" type="primary">arfA</name>
    <name evidence="5" type="ORF">CA85_32650</name>
</gene>
<sequence>MRLNRPCTTNSPSIDRSQCVRRWTMVGVVMGVSMVVASMLTGCSQNPYLANGSGSVWQPPPTGNQLTAVQTQVAELNRRVQLLDDNNRQLTTQLAQSEQQAQVYRDELNLVRSQLADTAQQYEAARIAASNAQSSAKSFQASAQLRGGATIRANTNLTQLAGRLQLGNLQVQQDGEVIRVIVPSDQLFAPGTAQLQPQSTAVLDPVAAQLRSTFPRQRIAIEGYTDNSPMYGGAVGSPHQLTSAQTSAVLDLLTRRAGMPTAQLFIVSQGANNPRGDNATPAGRAANRRIELVIYPETF</sequence>
<feature type="domain" description="OmpA-like" evidence="4">
    <location>
        <begin position="174"/>
        <end position="298"/>
    </location>
</feature>
<dbReference type="GO" id="GO:0016020">
    <property type="term" value="C:membrane"/>
    <property type="evidence" value="ECO:0007669"/>
    <property type="project" value="UniProtKB-UniRule"/>
</dbReference>
<accession>A0A5C5XSJ9</accession>
<dbReference type="InterPro" id="IPR036737">
    <property type="entry name" value="OmpA-like_sf"/>
</dbReference>
<evidence type="ECO:0000256" key="1">
    <source>
        <dbReference type="PROSITE-ProRule" id="PRU00473"/>
    </source>
</evidence>
<proteinExistence type="predicted"/>
<evidence type="ECO:0000256" key="3">
    <source>
        <dbReference type="SAM" id="Phobius"/>
    </source>
</evidence>
<dbReference type="Gene3D" id="3.30.1330.60">
    <property type="entry name" value="OmpA-like domain"/>
    <property type="match status" value="1"/>
</dbReference>
<feature type="coiled-coil region" evidence="2">
    <location>
        <begin position="66"/>
        <end position="114"/>
    </location>
</feature>
<feature type="transmembrane region" description="Helical" evidence="3">
    <location>
        <begin position="20"/>
        <end position="40"/>
    </location>
</feature>
<dbReference type="PANTHER" id="PTHR30329:SF21">
    <property type="entry name" value="LIPOPROTEIN YIAD-RELATED"/>
    <property type="match status" value="1"/>
</dbReference>
<name>A0A5C5XSJ9_9BACT</name>
<evidence type="ECO:0000313" key="6">
    <source>
        <dbReference type="Proteomes" id="UP000318053"/>
    </source>
</evidence>
<evidence type="ECO:0000259" key="4">
    <source>
        <dbReference type="PROSITE" id="PS51123"/>
    </source>
</evidence>
<dbReference type="SUPFAM" id="SSF103088">
    <property type="entry name" value="OmpA-like"/>
    <property type="match status" value="1"/>
</dbReference>
<dbReference type="InterPro" id="IPR006665">
    <property type="entry name" value="OmpA-like"/>
</dbReference>
<keyword evidence="1 3" id="KW-0472">Membrane</keyword>
<protein>
    <submittedName>
        <fullName evidence="5">Peptidoglycan-binding protein ArfA</fullName>
    </submittedName>
</protein>
<evidence type="ECO:0000256" key="2">
    <source>
        <dbReference type="SAM" id="Coils"/>
    </source>
</evidence>
<organism evidence="5 6">
    <name type="scientific">Allorhodopirellula solitaria</name>
    <dbReference type="NCBI Taxonomy" id="2527987"/>
    <lineage>
        <taxon>Bacteria</taxon>
        <taxon>Pseudomonadati</taxon>
        <taxon>Planctomycetota</taxon>
        <taxon>Planctomycetia</taxon>
        <taxon>Pirellulales</taxon>
        <taxon>Pirellulaceae</taxon>
        <taxon>Allorhodopirellula</taxon>
    </lineage>
</organism>
<dbReference type="AlphaFoldDB" id="A0A5C5XSJ9"/>
<keyword evidence="2" id="KW-0175">Coiled coil</keyword>
<reference evidence="5 6" key="1">
    <citation type="submission" date="2019-02" db="EMBL/GenBank/DDBJ databases">
        <title>Deep-cultivation of Planctomycetes and their phenomic and genomic characterization uncovers novel biology.</title>
        <authorList>
            <person name="Wiegand S."/>
            <person name="Jogler M."/>
            <person name="Boedeker C."/>
            <person name="Pinto D."/>
            <person name="Vollmers J."/>
            <person name="Rivas-Marin E."/>
            <person name="Kohn T."/>
            <person name="Peeters S.H."/>
            <person name="Heuer A."/>
            <person name="Rast P."/>
            <person name="Oberbeckmann S."/>
            <person name="Bunk B."/>
            <person name="Jeske O."/>
            <person name="Meyerdierks A."/>
            <person name="Storesund J.E."/>
            <person name="Kallscheuer N."/>
            <person name="Luecker S."/>
            <person name="Lage O.M."/>
            <person name="Pohl T."/>
            <person name="Merkel B.J."/>
            <person name="Hornburger P."/>
            <person name="Mueller R.-W."/>
            <person name="Bruemmer F."/>
            <person name="Labrenz M."/>
            <person name="Spormann A.M."/>
            <person name="Op Den Camp H."/>
            <person name="Overmann J."/>
            <person name="Amann R."/>
            <person name="Jetten M.S.M."/>
            <person name="Mascher T."/>
            <person name="Medema M.H."/>
            <person name="Devos D.P."/>
            <person name="Kaster A.-K."/>
            <person name="Ovreas L."/>
            <person name="Rohde M."/>
            <person name="Galperin M.Y."/>
            <person name="Jogler C."/>
        </authorList>
    </citation>
    <scope>NUCLEOTIDE SEQUENCE [LARGE SCALE GENOMIC DNA]</scope>
    <source>
        <strain evidence="5 6">CA85</strain>
    </source>
</reference>
<dbReference type="PROSITE" id="PS51123">
    <property type="entry name" value="OMPA_2"/>
    <property type="match status" value="1"/>
</dbReference>
<comment type="caution">
    <text evidence="5">The sequence shown here is derived from an EMBL/GenBank/DDBJ whole genome shotgun (WGS) entry which is preliminary data.</text>
</comment>
<dbReference type="PANTHER" id="PTHR30329">
    <property type="entry name" value="STATOR ELEMENT OF FLAGELLAR MOTOR COMPLEX"/>
    <property type="match status" value="1"/>
</dbReference>
<dbReference type="CDD" id="cd07185">
    <property type="entry name" value="OmpA_C-like"/>
    <property type="match status" value="1"/>
</dbReference>
<dbReference type="Proteomes" id="UP000318053">
    <property type="component" value="Unassembled WGS sequence"/>
</dbReference>
<evidence type="ECO:0000313" key="5">
    <source>
        <dbReference type="EMBL" id="TWT65353.1"/>
    </source>
</evidence>
<dbReference type="Pfam" id="PF00691">
    <property type="entry name" value="OmpA"/>
    <property type="match status" value="1"/>
</dbReference>
<keyword evidence="6" id="KW-1185">Reference proteome</keyword>
<keyword evidence="3" id="KW-0812">Transmembrane</keyword>
<keyword evidence="3" id="KW-1133">Transmembrane helix</keyword>
<dbReference type="InterPro" id="IPR050330">
    <property type="entry name" value="Bact_OuterMem_StrucFunc"/>
</dbReference>